<feature type="region of interest" description="Disordered" evidence="1">
    <location>
        <begin position="950"/>
        <end position="974"/>
    </location>
</feature>
<accession>A0A124GA25</accession>
<comment type="caution">
    <text evidence="2">The sequence shown here is derived from an EMBL/GenBank/DDBJ whole genome shotgun (WGS) entry which is preliminary data.</text>
</comment>
<sequence length="1112" mass="120174">MRHNPRVLSDALDQVPYPQRISTLLRLLRAQDDPGARIAELATGGPYERYLAVVAAAAFALRPIVVTALHDPDFSVRAEATRQALRLGWATGSEVLAEAPPVLRKLILKLLRQRPGSGDAVIGLVRSRHGDHEAAALLAACTPETVARLLPELAPAVVGWKVLARRHAGVVLDWVDARLTTTPDWAAVLAPVRACLHAEPARVLDLLERHALSTLPEVDLAPLAARFPDRVVTLLTTRDLGGHAYRYVTPRVRRHLIAGLGLDGLVAVDALDYQFLRMLPPARRDEVFAAAPQAELPWEGRIEVLPAHTRVREVRRVLALPQIAADAHATLRWSRYLPAAEALPLLDGQLRSADAYARGQAYDWLVGVACREPAAQPEVMRRLLRMRNEREAVWRPMLEELSSLIPHLVPAVVPALTDVTDAVIEARDLSSRTRTVLAELAYGALTDSLPGAEVTGWVLGMIARLPIESWLGRPLRPGAEHLLTATLRKRITADPAELFRLVELLENRARHVPELQDLLRRAAAPTSAPEIRAEAVKWWLDDPHTRAARVAELLREDPAAIRLAPVWREVTGYSTTLLDPVVTGPPTHVRRWTPRQQRVHATALAAVAADPDLQVGSRVTALKHLARVPVAGRELLAGFLDAPDVPIAEAALGALPWTDRPDRALPVLLGYAGGPRARVALPAAERAAWFVSAPTLLALLRGVLLAPQPGVLPAPQSGVSVAPQADVSAAPQSGASAAPQAGSIGVTSRKAAIRILARYGPPESTGLLAEVWQAPGAHPDVRAVVLTALRTATPIPWEIFTEAAHSAVPVEVRALLAVTPAELTETDRPRFAALVVAVCASPDRQISRAGFDKLGQWIRWAPEATARIVDVLGDPDRTGPQASWYGDGPKSLVEALLTVPQNPECSALETVVDRLVAHDRQDPEPGTWDHDRPARRCVIRIVADVSTWAQSHRPARDQAAARDHGPAPAAGERGPAGFASLRAVARRLASHPGFLGEGAELLLTLADLDPDRLAEVADLAAARPTLAVRLAAQLAGTRPERGREDEHLATARQLAGRTDLAGGLFALTLVTALGETSTPSRWSDACQREMQQLRRHPHPEVADAALRQAMVR</sequence>
<dbReference type="SUPFAM" id="SSF48371">
    <property type="entry name" value="ARM repeat"/>
    <property type="match status" value="1"/>
</dbReference>
<gene>
    <name evidence="2" type="ORF">ADL15_23415</name>
</gene>
<dbReference type="Proteomes" id="UP000053244">
    <property type="component" value="Unassembled WGS sequence"/>
</dbReference>
<name>A0A124GA25_9ACTN</name>
<dbReference type="EMBL" id="LLZH01000234">
    <property type="protein sequence ID" value="KUL30907.1"/>
    <property type="molecule type" value="Genomic_DNA"/>
</dbReference>
<dbReference type="InterPro" id="IPR016024">
    <property type="entry name" value="ARM-type_fold"/>
</dbReference>
<evidence type="ECO:0000313" key="2">
    <source>
        <dbReference type="EMBL" id="KUL30907.1"/>
    </source>
</evidence>
<organism evidence="2 3">
    <name type="scientific">Actinoplanes awajinensis subsp. mycoplanecinus</name>
    <dbReference type="NCBI Taxonomy" id="135947"/>
    <lineage>
        <taxon>Bacteria</taxon>
        <taxon>Bacillati</taxon>
        <taxon>Actinomycetota</taxon>
        <taxon>Actinomycetes</taxon>
        <taxon>Micromonosporales</taxon>
        <taxon>Micromonosporaceae</taxon>
        <taxon>Actinoplanes</taxon>
    </lineage>
</organism>
<feature type="compositionally biased region" description="Basic and acidic residues" evidence="1">
    <location>
        <begin position="954"/>
        <end position="965"/>
    </location>
</feature>
<reference evidence="2 3" key="1">
    <citation type="submission" date="2015-10" db="EMBL/GenBank/DDBJ databases">
        <authorList>
            <person name="Gilbert D.G."/>
        </authorList>
    </citation>
    <scope>NUCLEOTIDE SEQUENCE [LARGE SCALE GENOMIC DNA]</scope>
    <source>
        <strain evidence="2 3">NRRL B-16712</strain>
    </source>
</reference>
<evidence type="ECO:0000313" key="3">
    <source>
        <dbReference type="Proteomes" id="UP000053244"/>
    </source>
</evidence>
<dbReference type="AlphaFoldDB" id="A0A124GA25"/>
<protein>
    <submittedName>
        <fullName evidence="2">Uncharacterized protein</fullName>
    </submittedName>
</protein>
<keyword evidence="3" id="KW-1185">Reference proteome</keyword>
<evidence type="ECO:0000256" key="1">
    <source>
        <dbReference type="SAM" id="MobiDB-lite"/>
    </source>
</evidence>
<proteinExistence type="predicted"/>